<name>A0A8R7QWQ7_TRIUA</name>
<proteinExistence type="predicted"/>
<evidence type="ECO:0000313" key="2">
    <source>
        <dbReference type="EnsemblPlants" id="TuG1812G0700001978.01.T01.cds434659"/>
    </source>
</evidence>
<dbReference type="Proteomes" id="UP000015106">
    <property type="component" value="Chromosome 7"/>
</dbReference>
<evidence type="ECO:0000256" key="1">
    <source>
        <dbReference type="SAM" id="MobiDB-lite"/>
    </source>
</evidence>
<keyword evidence="3" id="KW-1185">Reference proteome</keyword>
<reference evidence="2" key="3">
    <citation type="submission" date="2022-06" db="UniProtKB">
        <authorList>
            <consortium name="EnsemblPlants"/>
        </authorList>
    </citation>
    <scope>IDENTIFICATION</scope>
</reference>
<feature type="region of interest" description="Disordered" evidence="1">
    <location>
        <begin position="1"/>
        <end position="90"/>
    </location>
</feature>
<dbReference type="AlphaFoldDB" id="A0A8R7QWQ7"/>
<accession>A0A8R7QWQ7</accession>
<organism evidence="2 3">
    <name type="scientific">Triticum urartu</name>
    <name type="common">Red wild einkorn</name>
    <name type="synonym">Crithodium urartu</name>
    <dbReference type="NCBI Taxonomy" id="4572"/>
    <lineage>
        <taxon>Eukaryota</taxon>
        <taxon>Viridiplantae</taxon>
        <taxon>Streptophyta</taxon>
        <taxon>Embryophyta</taxon>
        <taxon>Tracheophyta</taxon>
        <taxon>Spermatophyta</taxon>
        <taxon>Magnoliopsida</taxon>
        <taxon>Liliopsida</taxon>
        <taxon>Poales</taxon>
        <taxon>Poaceae</taxon>
        <taxon>BOP clade</taxon>
        <taxon>Pooideae</taxon>
        <taxon>Triticodae</taxon>
        <taxon>Triticeae</taxon>
        <taxon>Triticinae</taxon>
        <taxon>Triticum</taxon>
    </lineage>
</organism>
<dbReference type="Gramene" id="TuG1812G0700001978.01.T01">
    <property type="protein sequence ID" value="TuG1812G0700001978.01.T01.cds434659"/>
    <property type="gene ID" value="TuG1812G0700001978.01"/>
</dbReference>
<protein>
    <submittedName>
        <fullName evidence="2">Uncharacterized protein</fullName>
    </submittedName>
</protein>
<feature type="compositionally biased region" description="Low complexity" evidence="1">
    <location>
        <begin position="1"/>
        <end position="14"/>
    </location>
</feature>
<reference evidence="3" key="1">
    <citation type="journal article" date="2013" name="Nature">
        <title>Draft genome of the wheat A-genome progenitor Triticum urartu.</title>
        <authorList>
            <person name="Ling H.Q."/>
            <person name="Zhao S."/>
            <person name="Liu D."/>
            <person name="Wang J."/>
            <person name="Sun H."/>
            <person name="Zhang C."/>
            <person name="Fan H."/>
            <person name="Li D."/>
            <person name="Dong L."/>
            <person name="Tao Y."/>
            <person name="Gao C."/>
            <person name="Wu H."/>
            <person name="Li Y."/>
            <person name="Cui Y."/>
            <person name="Guo X."/>
            <person name="Zheng S."/>
            <person name="Wang B."/>
            <person name="Yu K."/>
            <person name="Liang Q."/>
            <person name="Yang W."/>
            <person name="Lou X."/>
            <person name="Chen J."/>
            <person name="Feng M."/>
            <person name="Jian J."/>
            <person name="Zhang X."/>
            <person name="Luo G."/>
            <person name="Jiang Y."/>
            <person name="Liu J."/>
            <person name="Wang Z."/>
            <person name="Sha Y."/>
            <person name="Zhang B."/>
            <person name="Wu H."/>
            <person name="Tang D."/>
            <person name="Shen Q."/>
            <person name="Xue P."/>
            <person name="Zou S."/>
            <person name="Wang X."/>
            <person name="Liu X."/>
            <person name="Wang F."/>
            <person name="Yang Y."/>
            <person name="An X."/>
            <person name="Dong Z."/>
            <person name="Zhang K."/>
            <person name="Zhang X."/>
            <person name="Luo M.C."/>
            <person name="Dvorak J."/>
            <person name="Tong Y."/>
            <person name="Wang J."/>
            <person name="Yang H."/>
            <person name="Li Z."/>
            <person name="Wang D."/>
            <person name="Zhang A."/>
            <person name="Wang J."/>
        </authorList>
    </citation>
    <scope>NUCLEOTIDE SEQUENCE</scope>
    <source>
        <strain evidence="3">cv. G1812</strain>
    </source>
</reference>
<feature type="compositionally biased region" description="Low complexity" evidence="1">
    <location>
        <begin position="37"/>
        <end position="58"/>
    </location>
</feature>
<reference evidence="2" key="2">
    <citation type="submission" date="2018-03" db="EMBL/GenBank/DDBJ databases">
        <title>The Triticum urartu genome reveals the dynamic nature of wheat genome evolution.</title>
        <authorList>
            <person name="Ling H."/>
            <person name="Ma B."/>
            <person name="Shi X."/>
            <person name="Liu H."/>
            <person name="Dong L."/>
            <person name="Sun H."/>
            <person name="Cao Y."/>
            <person name="Gao Q."/>
            <person name="Zheng S."/>
            <person name="Li Y."/>
            <person name="Yu Y."/>
            <person name="Du H."/>
            <person name="Qi M."/>
            <person name="Li Y."/>
            <person name="Yu H."/>
            <person name="Cui Y."/>
            <person name="Wang N."/>
            <person name="Chen C."/>
            <person name="Wu H."/>
            <person name="Zhao Y."/>
            <person name="Zhang J."/>
            <person name="Li Y."/>
            <person name="Zhou W."/>
            <person name="Zhang B."/>
            <person name="Hu W."/>
            <person name="Eijk M."/>
            <person name="Tang J."/>
            <person name="Witsenboer H."/>
            <person name="Zhao S."/>
            <person name="Li Z."/>
            <person name="Zhang A."/>
            <person name="Wang D."/>
            <person name="Liang C."/>
        </authorList>
    </citation>
    <scope>NUCLEOTIDE SEQUENCE [LARGE SCALE GENOMIC DNA]</scope>
    <source>
        <strain evidence="2">cv. G1812</strain>
    </source>
</reference>
<feature type="compositionally biased region" description="Basic residues" evidence="1">
    <location>
        <begin position="15"/>
        <end position="32"/>
    </location>
</feature>
<feature type="compositionally biased region" description="Polar residues" evidence="1">
    <location>
        <begin position="76"/>
        <end position="90"/>
    </location>
</feature>
<evidence type="ECO:0000313" key="3">
    <source>
        <dbReference type="Proteomes" id="UP000015106"/>
    </source>
</evidence>
<sequence length="110" mass="11775">SRSSSSPPRGAAPTRSRRRHRRCPRWRRKIPRRCAWGSSGSATSCSSSPGASSGRDTPCWPPPDPTTPTTAPPTGFASSGDQPCQPTNLSFFYSSRDATARGSIDHAVKC</sequence>
<dbReference type="EnsemblPlants" id="TuG1812G0700001978.01.T01">
    <property type="protein sequence ID" value="TuG1812G0700001978.01.T01.cds434659"/>
    <property type="gene ID" value="TuG1812G0700001978.01"/>
</dbReference>